<name>A0A0D0NVM6_KITGR</name>
<protein>
    <submittedName>
        <fullName evidence="3">Uncharacterized protein</fullName>
    </submittedName>
</protein>
<keyword evidence="2" id="KW-0472">Membrane</keyword>
<dbReference type="AlphaFoldDB" id="A0A0D0NVM6"/>
<evidence type="ECO:0000256" key="1">
    <source>
        <dbReference type="SAM" id="MobiDB-lite"/>
    </source>
</evidence>
<keyword evidence="4" id="KW-1185">Reference proteome</keyword>
<reference evidence="3 4" key="1">
    <citation type="submission" date="2015-02" db="EMBL/GenBank/DDBJ databases">
        <title>Draft genome sequence of Kitasatospora griseola MF730-N6, a bafilomycin, terpentecin and satosporin producer.</title>
        <authorList>
            <person name="Arens J.C."/>
            <person name="Haltli B."/>
            <person name="Kerr R.G."/>
        </authorList>
    </citation>
    <scope>NUCLEOTIDE SEQUENCE [LARGE SCALE GENOMIC DNA]</scope>
    <source>
        <strain evidence="3 4">MF730-N6</strain>
    </source>
</reference>
<proteinExistence type="predicted"/>
<keyword evidence="2" id="KW-0812">Transmembrane</keyword>
<feature type="region of interest" description="Disordered" evidence="1">
    <location>
        <begin position="1"/>
        <end position="26"/>
    </location>
</feature>
<organism evidence="3 4">
    <name type="scientific">Kitasatospora griseola</name>
    <name type="common">Streptomyces griseolosporeus</name>
    <dbReference type="NCBI Taxonomy" id="2064"/>
    <lineage>
        <taxon>Bacteria</taxon>
        <taxon>Bacillati</taxon>
        <taxon>Actinomycetota</taxon>
        <taxon>Actinomycetes</taxon>
        <taxon>Kitasatosporales</taxon>
        <taxon>Streptomycetaceae</taxon>
        <taxon>Kitasatospora</taxon>
    </lineage>
</organism>
<comment type="caution">
    <text evidence="3">The sequence shown here is derived from an EMBL/GenBank/DDBJ whole genome shotgun (WGS) entry which is preliminary data.</text>
</comment>
<sequence>MPLSDDQPHTRTRLPVAEQTTPATGRQARPLRTLLAILGVVTLLVVAVAIANRDKAVPDRNPAASSGDRARNGTAPAADRTAATGQQPVTTTANGIATGYPHTDQGAQSAAANYAVALGSTDMFRPDTRHTVLATLADPTVLPALQSRLDQAFSPETVTRFGLDAQGRAPKGQLFVSRIVPVGTRTTNSADTATKVDVWCTGLYGLAGEDSTLPVSQDWYTLTITMRWTGSDWKLTDYSRAAGPAPLPGDNQAATAKEIADAVQQFGGFRYAR</sequence>
<feature type="transmembrane region" description="Helical" evidence="2">
    <location>
        <begin position="31"/>
        <end position="51"/>
    </location>
</feature>
<dbReference type="OrthoDB" id="3209305at2"/>
<dbReference type="EMBL" id="JXZB01000004">
    <property type="protein sequence ID" value="KIQ63211.1"/>
    <property type="molecule type" value="Genomic_DNA"/>
</dbReference>
<keyword evidence="2" id="KW-1133">Transmembrane helix</keyword>
<dbReference type="Proteomes" id="UP000032066">
    <property type="component" value="Unassembled WGS sequence"/>
</dbReference>
<dbReference type="RefSeq" id="WP_043915565.1">
    <property type="nucleotide sequence ID" value="NZ_JXZB01000004.1"/>
</dbReference>
<evidence type="ECO:0000256" key="2">
    <source>
        <dbReference type="SAM" id="Phobius"/>
    </source>
</evidence>
<evidence type="ECO:0000313" key="3">
    <source>
        <dbReference type="EMBL" id="KIQ63211.1"/>
    </source>
</evidence>
<accession>A0A0D0NVM6</accession>
<gene>
    <name evidence="3" type="ORF">TR51_31240</name>
</gene>
<dbReference type="STRING" id="2064.TR51_31240"/>
<feature type="region of interest" description="Disordered" evidence="1">
    <location>
        <begin position="57"/>
        <end position="104"/>
    </location>
</feature>
<evidence type="ECO:0000313" key="4">
    <source>
        <dbReference type="Proteomes" id="UP000032066"/>
    </source>
</evidence>
<dbReference type="PATRIC" id="fig|2064.6.peg.6619"/>
<feature type="compositionally biased region" description="Polar residues" evidence="1">
    <location>
        <begin position="83"/>
        <end position="95"/>
    </location>
</feature>